<name>A0ABT4AS14_9ACTN</name>
<keyword evidence="2" id="KW-0805">Transcription regulation</keyword>
<evidence type="ECO:0000313" key="7">
    <source>
        <dbReference type="Proteomes" id="UP001151002"/>
    </source>
</evidence>
<gene>
    <name evidence="6" type="ORF">OWR29_03395</name>
</gene>
<dbReference type="InterPro" id="IPR005119">
    <property type="entry name" value="LysR_subst-bd"/>
</dbReference>
<reference evidence="6" key="1">
    <citation type="submission" date="2022-11" db="EMBL/GenBank/DDBJ databases">
        <authorList>
            <person name="Somphong A."/>
            <person name="Phongsopitanun W."/>
        </authorList>
    </citation>
    <scope>NUCLEOTIDE SEQUENCE</scope>
    <source>
        <strain evidence="6">Pm04-4</strain>
    </source>
</reference>
<feature type="domain" description="HTH lysR-type" evidence="5">
    <location>
        <begin position="1"/>
        <end position="58"/>
    </location>
</feature>
<dbReference type="PANTHER" id="PTHR30346:SF28">
    <property type="entry name" value="HTH-TYPE TRANSCRIPTIONAL REGULATOR CYNR"/>
    <property type="match status" value="1"/>
</dbReference>
<dbReference type="SUPFAM" id="SSF53850">
    <property type="entry name" value="Periplasmic binding protein-like II"/>
    <property type="match status" value="1"/>
</dbReference>
<dbReference type="InterPro" id="IPR036390">
    <property type="entry name" value="WH_DNA-bd_sf"/>
</dbReference>
<evidence type="ECO:0000256" key="2">
    <source>
        <dbReference type="ARBA" id="ARBA00023015"/>
    </source>
</evidence>
<dbReference type="RefSeq" id="WP_267560835.1">
    <property type="nucleotide sequence ID" value="NZ_JAPNTZ010000001.1"/>
</dbReference>
<evidence type="ECO:0000256" key="1">
    <source>
        <dbReference type="ARBA" id="ARBA00009437"/>
    </source>
</evidence>
<proteinExistence type="inferred from homology"/>
<dbReference type="Pfam" id="PF00126">
    <property type="entry name" value="HTH_1"/>
    <property type="match status" value="1"/>
</dbReference>
<evidence type="ECO:0000256" key="4">
    <source>
        <dbReference type="ARBA" id="ARBA00023163"/>
    </source>
</evidence>
<organism evidence="6 7">
    <name type="scientific">Paractinoplanes pyxinae</name>
    <dbReference type="NCBI Taxonomy" id="2997416"/>
    <lineage>
        <taxon>Bacteria</taxon>
        <taxon>Bacillati</taxon>
        <taxon>Actinomycetota</taxon>
        <taxon>Actinomycetes</taxon>
        <taxon>Micromonosporales</taxon>
        <taxon>Micromonosporaceae</taxon>
        <taxon>Paractinoplanes</taxon>
    </lineage>
</organism>
<dbReference type="PANTHER" id="PTHR30346">
    <property type="entry name" value="TRANSCRIPTIONAL DUAL REGULATOR HCAR-RELATED"/>
    <property type="match status" value="1"/>
</dbReference>
<keyword evidence="7" id="KW-1185">Reference proteome</keyword>
<dbReference type="InterPro" id="IPR036388">
    <property type="entry name" value="WH-like_DNA-bd_sf"/>
</dbReference>
<keyword evidence="3" id="KW-0238">DNA-binding</keyword>
<dbReference type="Pfam" id="PF03466">
    <property type="entry name" value="LysR_substrate"/>
    <property type="match status" value="1"/>
</dbReference>
<evidence type="ECO:0000313" key="6">
    <source>
        <dbReference type="EMBL" id="MCY1137028.1"/>
    </source>
</evidence>
<dbReference type="EMBL" id="JAPNTZ010000001">
    <property type="protein sequence ID" value="MCY1137028.1"/>
    <property type="molecule type" value="Genomic_DNA"/>
</dbReference>
<keyword evidence="4" id="KW-0804">Transcription</keyword>
<evidence type="ECO:0000259" key="5">
    <source>
        <dbReference type="PROSITE" id="PS50931"/>
    </source>
</evidence>
<dbReference type="Proteomes" id="UP001151002">
    <property type="component" value="Unassembled WGS sequence"/>
</dbReference>
<accession>A0ABT4AS14</accession>
<dbReference type="Gene3D" id="3.40.190.290">
    <property type="match status" value="1"/>
</dbReference>
<comment type="caution">
    <text evidence="6">The sequence shown here is derived from an EMBL/GenBank/DDBJ whole genome shotgun (WGS) entry which is preliminary data.</text>
</comment>
<protein>
    <submittedName>
        <fullName evidence="6">LysR family transcriptional regulator</fullName>
    </submittedName>
</protein>
<dbReference type="PROSITE" id="PS50931">
    <property type="entry name" value="HTH_LYSR"/>
    <property type="match status" value="1"/>
</dbReference>
<dbReference type="InterPro" id="IPR000847">
    <property type="entry name" value="LysR_HTH_N"/>
</dbReference>
<dbReference type="SUPFAM" id="SSF46785">
    <property type="entry name" value="Winged helix' DNA-binding domain"/>
    <property type="match status" value="1"/>
</dbReference>
<evidence type="ECO:0000256" key="3">
    <source>
        <dbReference type="ARBA" id="ARBA00023125"/>
    </source>
</evidence>
<dbReference type="PRINTS" id="PR00039">
    <property type="entry name" value="HTHLYSR"/>
</dbReference>
<sequence length="287" mass="30738">MELRPLRYFVAIADAGTVTAAAAALHLTQPSMSRQVHQLERELGIELFVRDRGPFRLSAAGSEFLPVARRLLTQADAALETARAIAAGRLRSLTISAPGTTLTDVVAPFLATLTAGDPMPAVWEEAPPSVYATLDRGADLAIGTTPWPAHLDGLPLAELPVWAYVRPDDPWAQREAVGVDELVTRPVLLQNRDFHPRRALDQALAAAGLAYGSFHEFASAEVAQAVAASGRGVAVVSDDPRFDLRPVGIHGVRISLYAAWEPHHHGAETIAAIAARLRAFCAARYGL</sequence>
<comment type="similarity">
    <text evidence="1">Belongs to the LysR transcriptional regulatory family.</text>
</comment>
<dbReference type="CDD" id="cd05466">
    <property type="entry name" value="PBP2_LTTR_substrate"/>
    <property type="match status" value="1"/>
</dbReference>
<dbReference type="Gene3D" id="1.10.10.10">
    <property type="entry name" value="Winged helix-like DNA-binding domain superfamily/Winged helix DNA-binding domain"/>
    <property type="match status" value="1"/>
</dbReference>